<organism evidence="1 2">
    <name type="scientific">Tepidimonas thermarum</name>
    <dbReference type="NCBI Taxonomy" id="335431"/>
    <lineage>
        <taxon>Bacteria</taxon>
        <taxon>Pseudomonadati</taxon>
        <taxon>Pseudomonadota</taxon>
        <taxon>Betaproteobacteria</taxon>
        <taxon>Burkholderiales</taxon>
        <taxon>Tepidimonas</taxon>
    </lineage>
</organism>
<evidence type="ECO:0000313" key="2">
    <source>
        <dbReference type="Proteomes" id="UP000318542"/>
    </source>
</evidence>
<dbReference type="Proteomes" id="UP000318542">
    <property type="component" value="Unassembled WGS sequence"/>
</dbReference>
<evidence type="ECO:0000313" key="1">
    <source>
        <dbReference type="EMBL" id="TSE24744.1"/>
    </source>
</evidence>
<name>A0A554WMD8_9BURK</name>
<accession>A0A554WMD8</accession>
<dbReference type="AlphaFoldDB" id="A0A554WMD8"/>
<comment type="caution">
    <text evidence="1">The sequence shown here is derived from an EMBL/GenBank/DDBJ whole genome shotgun (WGS) entry which is preliminary data.</text>
</comment>
<sequence>MASDPPSRCLLGGERRRVAPEIPAQQTTGKMEFTERTIHNYTIDLRAFDGALASVLMRDEDSDGVATTFTLNYATAALAGTEGGLVLRHSVTEAPAVTPNANVNVRLADASGANNTVVLRVENDLNKETVFNYKLDFDGASSATDTTLAGGKVENVTIVDADTESNTVELVKTTEHTVVYRSFCKFHFAGCLLGGDLRRYAPTLPAQQTARGWV</sequence>
<dbReference type="EMBL" id="VJOL01000122">
    <property type="protein sequence ID" value="TSE24744.1"/>
    <property type="molecule type" value="Genomic_DNA"/>
</dbReference>
<gene>
    <name evidence="1" type="ORF">Tther_02607</name>
</gene>
<keyword evidence="2" id="KW-1185">Reference proteome</keyword>
<proteinExistence type="predicted"/>
<protein>
    <submittedName>
        <fullName evidence="1">Uncharacterized protein</fullName>
    </submittedName>
</protein>
<reference evidence="1 2" key="1">
    <citation type="submission" date="2019-07" db="EMBL/GenBank/DDBJ databases">
        <title>Tepidimonas thermarum AA-1 draft genome.</title>
        <authorList>
            <person name="Da Costa M.S."/>
            <person name="Froufe H.J.C."/>
            <person name="Egas C."/>
            <person name="Albuquerque L."/>
        </authorList>
    </citation>
    <scope>NUCLEOTIDE SEQUENCE [LARGE SCALE GENOMIC DNA]</scope>
    <source>
        <strain evidence="1 2">AA-1</strain>
    </source>
</reference>